<proteinExistence type="predicted"/>
<dbReference type="AlphaFoldDB" id="A0AAD9AN72"/>
<evidence type="ECO:0000313" key="2">
    <source>
        <dbReference type="Proteomes" id="UP001243330"/>
    </source>
</evidence>
<dbReference type="Proteomes" id="UP001243330">
    <property type="component" value="Unassembled WGS sequence"/>
</dbReference>
<comment type="caution">
    <text evidence="1">The sequence shown here is derived from an EMBL/GenBank/DDBJ whole genome shotgun (WGS) entry which is preliminary data.</text>
</comment>
<organism evidence="1 2">
    <name type="scientific">Colletotrichum chrysophilum</name>
    <dbReference type="NCBI Taxonomy" id="1836956"/>
    <lineage>
        <taxon>Eukaryota</taxon>
        <taxon>Fungi</taxon>
        <taxon>Dikarya</taxon>
        <taxon>Ascomycota</taxon>
        <taxon>Pezizomycotina</taxon>
        <taxon>Sordariomycetes</taxon>
        <taxon>Hypocreomycetidae</taxon>
        <taxon>Glomerellales</taxon>
        <taxon>Glomerellaceae</taxon>
        <taxon>Colletotrichum</taxon>
        <taxon>Colletotrichum gloeosporioides species complex</taxon>
    </lineage>
</organism>
<reference evidence="1" key="1">
    <citation type="submission" date="2023-01" db="EMBL/GenBank/DDBJ databases">
        <title>Colletotrichum chrysophilum M932 genome sequence.</title>
        <authorList>
            <person name="Baroncelli R."/>
        </authorList>
    </citation>
    <scope>NUCLEOTIDE SEQUENCE</scope>
    <source>
        <strain evidence="1">M932</strain>
    </source>
</reference>
<protein>
    <submittedName>
        <fullName evidence="1">Uncharacterized protein</fullName>
    </submittedName>
</protein>
<dbReference type="EMBL" id="JAQOWY010000113">
    <property type="protein sequence ID" value="KAK1850692.1"/>
    <property type="molecule type" value="Genomic_DNA"/>
</dbReference>
<evidence type="ECO:0000313" key="1">
    <source>
        <dbReference type="EMBL" id="KAK1850692.1"/>
    </source>
</evidence>
<sequence length="115" mass="13171">MLCDESFFALVDCVRWWPKSCGVVVVLVDPAALLRQTLPVLALLNRAMSLRAYPCQWILVSSSLRCHHRLSHPIFCFFHGLLCLYWLLSVQTNECTKPVKRPCFPSHCLCLRSPP</sequence>
<name>A0AAD9AN72_9PEZI</name>
<keyword evidence="2" id="KW-1185">Reference proteome</keyword>
<accession>A0AAD9AN72</accession>
<gene>
    <name evidence="1" type="ORF">CCHR01_06677</name>
</gene>